<protein>
    <recommendedName>
        <fullName evidence="4">Protein kinase domain-containing protein</fullName>
    </recommendedName>
</protein>
<feature type="compositionally biased region" description="Polar residues" evidence="3">
    <location>
        <begin position="314"/>
        <end position="331"/>
    </location>
</feature>
<keyword evidence="2" id="KW-0067">ATP-binding</keyword>
<feature type="domain" description="Protein kinase" evidence="4">
    <location>
        <begin position="1"/>
        <end position="236"/>
    </location>
</feature>
<dbReference type="InterPro" id="IPR050629">
    <property type="entry name" value="STE20/SPS1-PAK"/>
</dbReference>
<dbReference type="GO" id="GO:0005737">
    <property type="term" value="C:cytoplasm"/>
    <property type="evidence" value="ECO:0007669"/>
    <property type="project" value="TreeGrafter"/>
</dbReference>
<dbReference type="SMART" id="SM00220">
    <property type="entry name" value="S_TKc"/>
    <property type="match status" value="1"/>
</dbReference>
<feature type="compositionally biased region" description="Polar residues" evidence="3">
    <location>
        <begin position="478"/>
        <end position="487"/>
    </location>
</feature>
<dbReference type="AlphaFoldDB" id="A0A6B2L174"/>
<dbReference type="PANTHER" id="PTHR48012">
    <property type="entry name" value="STERILE20-LIKE KINASE, ISOFORM B-RELATED"/>
    <property type="match status" value="1"/>
</dbReference>
<feature type="compositionally biased region" description="Polar residues" evidence="3">
    <location>
        <begin position="501"/>
        <end position="516"/>
    </location>
</feature>
<dbReference type="SUPFAM" id="SSF56112">
    <property type="entry name" value="Protein kinase-like (PK-like)"/>
    <property type="match status" value="1"/>
</dbReference>
<evidence type="ECO:0000256" key="2">
    <source>
        <dbReference type="ARBA" id="ARBA00022840"/>
    </source>
</evidence>
<evidence type="ECO:0000256" key="3">
    <source>
        <dbReference type="SAM" id="MobiDB-lite"/>
    </source>
</evidence>
<evidence type="ECO:0000259" key="4">
    <source>
        <dbReference type="PROSITE" id="PS50011"/>
    </source>
</evidence>
<name>A0A6B2L174_9EUKA</name>
<dbReference type="PROSITE" id="PS50011">
    <property type="entry name" value="PROTEIN_KINASE_DOM"/>
    <property type="match status" value="1"/>
</dbReference>
<feature type="region of interest" description="Disordered" evidence="3">
    <location>
        <begin position="312"/>
        <end position="350"/>
    </location>
</feature>
<dbReference type="PROSITE" id="PS00108">
    <property type="entry name" value="PROTEIN_KINASE_ST"/>
    <property type="match status" value="1"/>
</dbReference>
<accession>A0A6B2L174</accession>
<dbReference type="Gene3D" id="1.10.510.10">
    <property type="entry name" value="Transferase(Phosphotransferase) domain 1"/>
    <property type="match status" value="1"/>
</dbReference>
<evidence type="ECO:0000313" key="5">
    <source>
        <dbReference type="EMBL" id="NDV30657.1"/>
    </source>
</evidence>
<proteinExistence type="predicted"/>
<dbReference type="GO" id="GO:0005524">
    <property type="term" value="F:ATP binding"/>
    <property type="evidence" value="ECO:0007669"/>
    <property type="project" value="UniProtKB-KW"/>
</dbReference>
<organism evidence="5">
    <name type="scientific">Arcella intermedia</name>
    <dbReference type="NCBI Taxonomy" id="1963864"/>
    <lineage>
        <taxon>Eukaryota</taxon>
        <taxon>Amoebozoa</taxon>
        <taxon>Tubulinea</taxon>
        <taxon>Elardia</taxon>
        <taxon>Arcellinida</taxon>
        <taxon>Sphaerothecina</taxon>
        <taxon>Arcellidae</taxon>
        <taxon>Arcella</taxon>
    </lineage>
</organism>
<reference evidence="5" key="1">
    <citation type="journal article" date="2020" name="J. Eukaryot. Microbiol.">
        <title>De novo Sequencing, Assembly and Annotation of the Transcriptome for the Free-Living Testate Amoeba Arcella intermedia.</title>
        <authorList>
            <person name="Ribeiro G.M."/>
            <person name="Porfirio-Sousa A.L."/>
            <person name="Maurer-Alcala X.X."/>
            <person name="Katz L.A."/>
            <person name="Lahr D.J.G."/>
        </authorList>
    </citation>
    <scope>NUCLEOTIDE SEQUENCE</scope>
</reference>
<feature type="compositionally biased region" description="Polar residues" evidence="3">
    <location>
        <begin position="426"/>
        <end position="441"/>
    </location>
</feature>
<dbReference type="Pfam" id="PF00069">
    <property type="entry name" value="Pkinase"/>
    <property type="match status" value="1"/>
</dbReference>
<dbReference type="GO" id="GO:0004674">
    <property type="term" value="F:protein serine/threonine kinase activity"/>
    <property type="evidence" value="ECO:0007669"/>
    <property type="project" value="TreeGrafter"/>
</dbReference>
<evidence type="ECO:0000256" key="1">
    <source>
        <dbReference type="ARBA" id="ARBA00022741"/>
    </source>
</evidence>
<dbReference type="EMBL" id="GIBP01001688">
    <property type="protein sequence ID" value="NDV30657.1"/>
    <property type="molecule type" value="Transcribed_RNA"/>
</dbReference>
<dbReference type="InterPro" id="IPR011009">
    <property type="entry name" value="Kinase-like_dom_sf"/>
</dbReference>
<dbReference type="InterPro" id="IPR008271">
    <property type="entry name" value="Ser/Thr_kinase_AS"/>
</dbReference>
<feature type="region of interest" description="Disordered" evidence="3">
    <location>
        <begin position="390"/>
        <end position="516"/>
    </location>
</feature>
<dbReference type="InterPro" id="IPR000719">
    <property type="entry name" value="Prot_kinase_dom"/>
</dbReference>
<keyword evidence="1" id="KW-0547">Nucleotide-binding</keyword>
<sequence length="556" mass="62252">MAAGSFGVVYKGKVKGIKGYVAVKDIDLLTKDAANAWKQEIELMSLNHSRYVVNVYGYSYSDKRLSIVMEYMNRGSLRSLLHDSKIQLPLIHRIRMARHCIRGLIFLHLNGIVHRDIKSANILVGKDYSCKISDFGCAKLMENLIDENSDRVGTPLWMAPEVTKRKEYSVSADVYSMGIVVYEILEGDLPVFDKEEKRAKLPLNFLTQKVVMPCLSDNPNERPPLGDLLEALDRWIRQLLIQIHAGLPNDWRKKAQLSFEFQIESGRTKGLKSSDGLNFEELIKLYNFLIFQDINKVNNLLDKVLTNIEPPYLQHNSTSPPDSSESLNDSEAFSDDWGTTSSGSDDETIIKKITKPKKHIKKSDSMIDDLGIDDLSLLKAINKRKLSGSKNSVPLLSTLPQMNTKRSSAKRPTRLEGPESPKSPKTPLSNSSTPPKLSGHSNYRRAVSHSTSPVLPKNPKEPKDPKSSSGELRPPNMNRKSSTSIIHSPSKKNARSPPMPTSTGPSLVSSNDLQSTDIAQLMEEELQRLMGMSIIEMINNPDYDKRGNSSTHKKLT</sequence>
<feature type="compositionally biased region" description="Polar residues" evidence="3">
    <location>
        <begin position="390"/>
        <end position="406"/>
    </location>
</feature>